<reference evidence="3" key="1">
    <citation type="journal article" date="2013" name="Genome Announc.">
        <title>Genome sequence of the food spoilage yeast Zygosaccharomyces bailii CLIB 213(T).</title>
        <authorList>
            <person name="Galeote V."/>
            <person name="Bigey F."/>
            <person name="Devillers H."/>
            <person name="Neuveglise C."/>
            <person name="Dequin S."/>
        </authorList>
    </citation>
    <scope>NUCLEOTIDE SEQUENCE [LARGE SCALE GENOMIC DNA]</scope>
    <source>
        <strain evidence="3">CLIB 213 / ATCC 58445 / CBS 680 / CCRC 21525 / NBRC 1098 / NCYC 1416 / NRRL Y-2227</strain>
    </source>
</reference>
<evidence type="ECO:0000313" key="3">
    <source>
        <dbReference type="Proteomes" id="UP000019375"/>
    </source>
</evidence>
<gene>
    <name evidence="2" type="ORF">BN860_10176g</name>
</gene>
<dbReference type="EMBL" id="HG316456">
    <property type="protein sequence ID" value="CDF89143.1"/>
    <property type="molecule type" value="Genomic_DNA"/>
</dbReference>
<dbReference type="GO" id="GO:0008033">
    <property type="term" value="P:tRNA processing"/>
    <property type="evidence" value="ECO:0007669"/>
    <property type="project" value="TreeGrafter"/>
</dbReference>
<dbReference type="PANTHER" id="PTHR14742:SF3">
    <property type="entry name" value="RIBONUCLEASE MRP PROTEIN SUBUNIT SNM1"/>
    <property type="match status" value="1"/>
</dbReference>
<feature type="compositionally biased region" description="Basic residues" evidence="1">
    <location>
        <begin position="133"/>
        <end position="149"/>
    </location>
</feature>
<dbReference type="InterPro" id="IPR007175">
    <property type="entry name" value="Rpr2/Snm1/Rpp21"/>
</dbReference>
<dbReference type="Pfam" id="PF04032">
    <property type="entry name" value="Rpr2"/>
    <property type="match status" value="1"/>
</dbReference>
<evidence type="ECO:0000313" key="2">
    <source>
        <dbReference type="EMBL" id="CDF89143.1"/>
    </source>
</evidence>
<organism evidence="2 3">
    <name type="scientific">Zygosaccharomyces bailii (strain CLIB 213 / ATCC 58445 / CBS 680 / BCRC 21525 / NBRC 1098 / NCYC 1416 / NRRL Y-2227)</name>
    <dbReference type="NCBI Taxonomy" id="1333698"/>
    <lineage>
        <taxon>Eukaryota</taxon>
        <taxon>Fungi</taxon>
        <taxon>Dikarya</taxon>
        <taxon>Ascomycota</taxon>
        <taxon>Saccharomycotina</taxon>
        <taxon>Saccharomycetes</taxon>
        <taxon>Saccharomycetales</taxon>
        <taxon>Saccharomycetaceae</taxon>
        <taxon>Zygosaccharomyces</taxon>
    </lineage>
</organism>
<dbReference type="PANTHER" id="PTHR14742">
    <property type="entry name" value="RIBONUCLEASE P SUBUNIT P21"/>
    <property type="match status" value="1"/>
</dbReference>
<proteinExistence type="predicted"/>
<sequence>MNKAQSERFRDTHLMYKYNLIHLLPSMEVPELSGLYLKSFYNGTKRYCLQLPQYITEPNSKFCGACGAVRVPSFNTQMAVVEEISENSAEISRALQYTCLHCNTEASLAPRKVEPNKAKETVAGLHESLNNKVGKKSSAKERAKKRKKSTLSNMLSQKNEEKKKNSFSLSLESFMQND</sequence>
<protein>
    <submittedName>
        <fullName evidence="2">ZYBA0S03-10176g1_1</fullName>
    </submittedName>
</protein>
<dbReference type="AlphaFoldDB" id="A0A8J2T8C4"/>
<dbReference type="Proteomes" id="UP000019375">
    <property type="component" value="Unassembled WGS sequence"/>
</dbReference>
<keyword evidence="3" id="KW-1185">Reference proteome</keyword>
<feature type="region of interest" description="Disordered" evidence="1">
    <location>
        <begin position="125"/>
        <end position="178"/>
    </location>
</feature>
<accession>A0A8J2T8C4</accession>
<name>A0A8J2T8C4_ZYGB2</name>
<feature type="compositionally biased region" description="Polar residues" evidence="1">
    <location>
        <begin position="166"/>
        <end position="178"/>
    </location>
</feature>
<dbReference type="OrthoDB" id="4066853at2759"/>
<evidence type="ECO:0000256" key="1">
    <source>
        <dbReference type="SAM" id="MobiDB-lite"/>
    </source>
</evidence>
<dbReference type="GO" id="GO:0005655">
    <property type="term" value="C:nucleolar ribonuclease P complex"/>
    <property type="evidence" value="ECO:0007669"/>
    <property type="project" value="TreeGrafter"/>
</dbReference>